<dbReference type="PANTHER" id="PTHR33169:SF14">
    <property type="entry name" value="TRANSCRIPTIONAL REGULATOR RV3488"/>
    <property type="match status" value="1"/>
</dbReference>
<dbReference type="Proteomes" id="UP000283946">
    <property type="component" value="Chromosome"/>
</dbReference>
<dbReference type="KEGG" id="ria:C7V51_15965"/>
<evidence type="ECO:0000313" key="2">
    <source>
        <dbReference type="EMBL" id="AZZ57199.1"/>
    </source>
</evidence>
<dbReference type="InterPro" id="IPR005149">
    <property type="entry name" value="Tscrpt_reg_PadR_N"/>
</dbReference>
<name>A0AAD1AFC6_9MICO</name>
<dbReference type="EMBL" id="CP028130">
    <property type="protein sequence ID" value="AZZ57199.1"/>
    <property type="molecule type" value="Genomic_DNA"/>
</dbReference>
<accession>A0AAD1AFC6</accession>
<dbReference type="RefSeq" id="WP_104266447.1">
    <property type="nucleotide sequence ID" value="NZ_CP028130.1"/>
</dbReference>
<gene>
    <name evidence="2" type="ORF">C7V51_15965</name>
</gene>
<dbReference type="PANTHER" id="PTHR33169">
    <property type="entry name" value="PADR-FAMILY TRANSCRIPTIONAL REGULATOR"/>
    <property type="match status" value="1"/>
</dbReference>
<dbReference type="InterPro" id="IPR036390">
    <property type="entry name" value="WH_DNA-bd_sf"/>
</dbReference>
<reference evidence="2 3" key="1">
    <citation type="submission" date="2018-03" db="EMBL/GenBank/DDBJ databases">
        <title>Bacteriophage NCPPB3778 and a type I-E CRISPR drive the evolution of the US Biological Select Agent, Rathayibacter toxicus.</title>
        <authorList>
            <person name="Davis E.W.II."/>
            <person name="Tabima J.F."/>
            <person name="Weisberg A.J."/>
            <person name="Dantas Lopes L."/>
            <person name="Wiseman M.S."/>
            <person name="Wiseman M.S."/>
            <person name="Pupko T."/>
            <person name="Belcher M.S."/>
            <person name="Sechler A.J."/>
            <person name="Tancos M.A."/>
            <person name="Schroeder B.K."/>
            <person name="Murray T.D."/>
            <person name="Luster D.G."/>
            <person name="Schneider W.L."/>
            <person name="Rogers E."/>
            <person name="Andreote F.D."/>
            <person name="Grunwald N.J."/>
            <person name="Putnam M.L."/>
            <person name="Chang J.H."/>
        </authorList>
    </citation>
    <scope>NUCLEOTIDE SEQUENCE [LARGE SCALE GENOMIC DNA]</scope>
    <source>
        <strain evidence="2 3">NCCPB 2253</strain>
    </source>
</reference>
<dbReference type="InterPro" id="IPR052509">
    <property type="entry name" value="Metal_resp_DNA-bind_regulator"/>
</dbReference>
<evidence type="ECO:0000313" key="3">
    <source>
        <dbReference type="Proteomes" id="UP000283946"/>
    </source>
</evidence>
<organism evidence="2 3">
    <name type="scientific">Rathayibacter iranicus</name>
    <dbReference type="NCBI Taxonomy" id="59737"/>
    <lineage>
        <taxon>Bacteria</taxon>
        <taxon>Bacillati</taxon>
        <taxon>Actinomycetota</taxon>
        <taxon>Actinomycetes</taxon>
        <taxon>Micrococcales</taxon>
        <taxon>Microbacteriaceae</taxon>
        <taxon>Rathayibacter</taxon>
    </lineage>
</organism>
<evidence type="ECO:0000259" key="1">
    <source>
        <dbReference type="Pfam" id="PF03551"/>
    </source>
</evidence>
<dbReference type="Pfam" id="PF03551">
    <property type="entry name" value="PadR"/>
    <property type="match status" value="1"/>
</dbReference>
<dbReference type="SUPFAM" id="SSF46785">
    <property type="entry name" value="Winged helix' DNA-binding domain"/>
    <property type="match status" value="1"/>
</dbReference>
<proteinExistence type="predicted"/>
<sequence>MTISSTRLLVLGVVRLRRPVHGYEIQRELESWNADQWASIARGSVYNQLRSLSKDRFVSVVAVEKKDTRPSRHLFQVTPSGAIEFARLLDDIL</sequence>
<feature type="domain" description="Transcription regulator PadR N-terminal" evidence="1">
    <location>
        <begin position="10"/>
        <end position="86"/>
    </location>
</feature>
<dbReference type="InterPro" id="IPR036388">
    <property type="entry name" value="WH-like_DNA-bd_sf"/>
</dbReference>
<dbReference type="Gene3D" id="1.10.10.10">
    <property type="entry name" value="Winged helix-like DNA-binding domain superfamily/Winged helix DNA-binding domain"/>
    <property type="match status" value="1"/>
</dbReference>
<dbReference type="AlphaFoldDB" id="A0AAD1AFC6"/>
<protein>
    <submittedName>
        <fullName evidence="2">PadR family transcriptional regulator</fullName>
    </submittedName>
</protein>